<keyword evidence="6" id="KW-0443">Lipid metabolism</keyword>
<dbReference type="GO" id="GO:0016891">
    <property type="term" value="F:RNA endonuclease activity producing 5'-phosphomonoesters, hydrolytic mechanism"/>
    <property type="evidence" value="ECO:0007669"/>
    <property type="project" value="TreeGrafter"/>
</dbReference>
<dbReference type="InterPro" id="IPR051406">
    <property type="entry name" value="PLD_domain"/>
</dbReference>
<dbReference type="PANTHER" id="PTHR43856">
    <property type="entry name" value="CARDIOLIPIN HYDROLASE"/>
    <property type="match status" value="1"/>
</dbReference>
<evidence type="ECO:0000313" key="9">
    <source>
        <dbReference type="Proteomes" id="UP000031465"/>
    </source>
</evidence>
<evidence type="ECO:0000256" key="3">
    <source>
        <dbReference type="ARBA" id="ARBA00012027"/>
    </source>
</evidence>
<sequence>MSKKQTTPIFKLSKLKKSSISSLLALLVFAIYQFLSDEKQVTSPSRNQEIAYTTPASIPVTSDTIQFYSNQTEDDLTQLYLSTIQNAKQSITFSIYSLMNPEVIQALNQKVDEGISVHIVCDAKASVGISRKIPKASIVKRISAGLMHQKILIVDKEKILLGSANMTTDSLNVHGNLVFAFEHPFLGQALFEKTLSMDEEGNSKKLMHCQAQLGQQNIELWILPDDQQAVNRILQLIQSAKKTIKVAMFTWTRSDLTQELIQAAKRGVKVEVVIDRYSGKGASAKVVNSLANAGIPIRLSTGQGLLHHKFAYIDEDTLINGSANWTQSAFKVNDDCFVVLTSLLPQQKMKMNQLWSAINKKSEKVSINKKKGQK</sequence>
<dbReference type="CDD" id="cd09172">
    <property type="entry name" value="PLDc_Nuc_like_unchar1_1"/>
    <property type="match status" value="1"/>
</dbReference>
<dbReference type="SMART" id="SM00155">
    <property type="entry name" value="PLDc"/>
    <property type="match status" value="2"/>
</dbReference>
<dbReference type="EMBL" id="JSAN01000047">
    <property type="protein sequence ID" value="KIC72803.1"/>
    <property type="molecule type" value="Genomic_DNA"/>
</dbReference>
<dbReference type="Proteomes" id="UP000031465">
    <property type="component" value="Unassembled WGS sequence"/>
</dbReference>
<comment type="caution">
    <text evidence="8">The sequence shown here is derived from an EMBL/GenBank/DDBJ whole genome shotgun (WGS) entry which is preliminary data.</text>
</comment>
<organism evidence="8 9">
    <name type="scientific">Candidatus Protochlamydia amoebophila</name>
    <dbReference type="NCBI Taxonomy" id="362787"/>
    <lineage>
        <taxon>Bacteria</taxon>
        <taxon>Pseudomonadati</taxon>
        <taxon>Chlamydiota</taxon>
        <taxon>Chlamydiia</taxon>
        <taxon>Parachlamydiales</taxon>
        <taxon>Parachlamydiaceae</taxon>
        <taxon>Candidatus Protochlamydia</taxon>
    </lineage>
</organism>
<dbReference type="GO" id="GO:0004630">
    <property type="term" value="F:phospholipase D activity"/>
    <property type="evidence" value="ECO:0007669"/>
    <property type="project" value="UniProtKB-EC"/>
</dbReference>
<dbReference type="PATRIC" id="fig|362787.3.peg.762"/>
<dbReference type="InterPro" id="IPR001736">
    <property type="entry name" value="PLipase_D/transphosphatidylase"/>
</dbReference>
<accession>A0A0C1HDG1</accession>
<dbReference type="PANTHER" id="PTHR43856:SF1">
    <property type="entry name" value="MITOCHONDRIAL CARDIOLIPIN HYDROLASE"/>
    <property type="match status" value="1"/>
</dbReference>
<feature type="domain" description="PLD phosphodiesterase" evidence="7">
    <location>
        <begin position="143"/>
        <end position="170"/>
    </location>
</feature>
<keyword evidence="5" id="KW-0442">Lipid degradation</keyword>
<dbReference type="Gene3D" id="3.30.870.10">
    <property type="entry name" value="Endonuclease Chain A"/>
    <property type="match status" value="2"/>
</dbReference>
<feature type="domain" description="PLD phosphodiesterase" evidence="7">
    <location>
        <begin position="302"/>
        <end position="329"/>
    </location>
</feature>
<evidence type="ECO:0000256" key="5">
    <source>
        <dbReference type="ARBA" id="ARBA00022963"/>
    </source>
</evidence>
<dbReference type="SUPFAM" id="SSF56024">
    <property type="entry name" value="Phospholipase D/nuclease"/>
    <property type="match status" value="2"/>
</dbReference>
<comment type="similarity">
    <text evidence="2">Belongs to the phospholipase D family.</text>
</comment>
<evidence type="ECO:0000313" key="8">
    <source>
        <dbReference type="EMBL" id="KIC72803.1"/>
    </source>
</evidence>
<dbReference type="PROSITE" id="PS50035">
    <property type="entry name" value="PLD"/>
    <property type="match status" value="2"/>
</dbReference>
<keyword evidence="4" id="KW-0378">Hydrolase</keyword>
<dbReference type="AlphaFoldDB" id="A0A0C1HDG1"/>
<dbReference type="Pfam" id="PF13091">
    <property type="entry name" value="PLDc_2"/>
    <property type="match status" value="2"/>
</dbReference>
<protein>
    <recommendedName>
        <fullName evidence="3">phospholipase D</fullName>
        <ecNumber evidence="3">3.1.4.4</ecNumber>
    </recommendedName>
</protein>
<dbReference type="GO" id="GO:0016042">
    <property type="term" value="P:lipid catabolic process"/>
    <property type="evidence" value="ECO:0007669"/>
    <property type="project" value="UniProtKB-KW"/>
</dbReference>
<comment type="catalytic activity">
    <reaction evidence="1">
        <text>a 1,2-diacyl-sn-glycero-3-phosphocholine + H2O = a 1,2-diacyl-sn-glycero-3-phosphate + choline + H(+)</text>
        <dbReference type="Rhea" id="RHEA:14445"/>
        <dbReference type="ChEBI" id="CHEBI:15354"/>
        <dbReference type="ChEBI" id="CHEBI:15377"/>
        <dbReference type="ChEBI" id="CHEBI:15378"/>
        <dbReference type="ChEBI" id="CHEBI:57643"/>
        <dbReference type="ChEBI" id="CHEBI:58608"/>
        <dbReference type="EC" id="3.1.4.4"/>
    </reaction>
</comment>
<gene>
    <name evidence="8" type="ORF">DB44_CA00150</name>
</gene>
<proteinExistence type="inferred from homology"/>
<evidence type="ECO:0000256" key="2">
    <source>
        <dbReference type="ARBA" id="ARBA00008664"/>
    </source>
</evidence>
<evidence type="ECO:0000256" key="6">
    <source>
        <dbReference type="ARBA" id="ARBA00023098"/>
    </source>
</evidence>
<evidence type="ECO:0000256" key="4">
    <source>
        <dbReference type="ARBA" id="ARBA00022801"/>
    </source>
</evidence>
<dbReference type="EC" id="3.1.4.4" evidence="3"/>
<dbReference type="InterPro" id="IPR025202">
    <property type="entry name" value="PLD-like_dom"/>
</dbReference>
<evidence type="ECO:0000256" key="1">
    <source>
        <dbReference type="ARBA" id="ARBA00000798"/>
    </source>
</evidence>
<evidence type="ECO:0000259" key="7">
    <source>
        <dbReference type="PROSITE" id="PS50035"/>
    </source>
</evidence>
<name>A0A0C1HDG1_9BACT</name>
<reference evidence="8 9" key="1">
    <citation type="journal article" date="2014" name="Mol. Biol. Evol.">
        <title>Massive expansion of Ubiquitination-related gene families within the Chlamydiae.</title>
        <authorList>
            <person name="Domman D."/>
            <person name="Collingro A."/>
            <person name="Lagkouvardos I."/>
            <person name="Gehre L."/>
            <person name="Weinmaier T."/>
            <person name="Rattei T."/>
            <person name="Subtil A."/>
            <person name="Horn M."/>
        </authorList>
    </citation>
    <scope>NUCLEOTIDE SEQUENCE [LARGE SCALE GENOMIC DNA]</scope>
    <source>
        <strain evidence="8 9">EI2</strain>
    </source>
</reference>
<dbReference type="GO" id="GO:0006793">
    <property type="term" value="P:phosphorus metabolic process"/>
    <property type="evidence" value="ECO:0007669"/>
    <property type="project" value="UniProtKB-ARBA"/>
</dbReference>
<dbReference type="RefSeq" id="WP_052236323.1">
    <property type="nucleotide sequence ID" value="NZ_JSAN01000047.1"/>
</dbReference>